<evidence type="ECO:0000256" key="9">
    <source>
        <dbReference type="ARBA" id="ARBA00023163"/>
    </source>
</evidence>
<keyword evidence="7" id="KW-0156">Chromatin regulator</keyword>
<keyword evidence="6" id="KW-0862">Zinc</keyword>
<dbReference type="AlphaFoldDB" id="A0A443SM56"/>
<dbReference type="PROSITE" id="PS50135">
    <property type="entry name" value="ZF_ZZ_2"/>
    <property type="match status" value="1"/>
</dbReference>
<dbReference type="GO" id="GO:0004402">
    <property type="term" value="F:histone acetyltransferase activity"/>
    <property type="evidence" value="ECO:0007669"/>
    <property type="project" value="InterPro"/>
</dbReference>
<evidence type="ECO:0000256" key="3">
    <source>
        <dbReference type="ARBA" id="ARBA00022679"/>
    </source>
</evidence>
<keyword evidence="8" id="KW-0805">Transcription regulation</keyword>
<dbReference type="InterPro" id="IPR000433">
    <property type="entry name" value="Znf_ZZ"/>
</dbReference>
<evidence type="ECO:0000256" key="12">
    <source>
        <dbReference type="PROSITE-ProRule" id="PRU00228"/>
    </source>
</evidence>
<dbReference type="GO" id="GO:0005634">
    <property type="term" value="C:nucleus"/>
    <property type="evidence" value="ECO:0007669"/>
    <property type="project" value="UniProtKB-SubCell"/>
</dbReference>
<dbReference type="PANTHER" id="PTHR13808:SF1">
    <property type="entry name" value="HISTONE ACETYLTRANSFERASE"/>
    <property type="match status" value="1"/>
</dbReference>
<dbReference type="EMBL" id="NCKV01001291">
    <property type="protein sequence ID" value="RWS28607.1"/>
    <property type="molecule type" value="Genomic_DNA"/>
</dbReference>
<dbReference type="CDD" id="cd02249">
    <property type="entry name" value="ZZ"/>
    <property type="match status" value="1"/>
</dbReference>
<keyword evidence="10" id="KW-0539">Nucleus</keyword>
<dbReference type="VEuPathDB" id="VectorBase:LDEU003433"/>
<dbReference type="Gene3D" id="3.30.60.90">
    <property type="match status" value="1"/>
</dbReference>
<dbReference type="InterPro" id="IPR043145">
    <property type="entry name" value="Znf_ZZ_sf"/>
</dbReference>
<evidence type="ECO:0000259" key="13">
    <source>
        <dbReference type="PROSITE" id="PS50135"/>
    </source>
</evidence>
<keyword evidence="3" id="KW-0808">Transferase</keyword>
<dbReference type="SMART" id="SM00291">
    <property type="entry name" value="ZnF_ZZ"/>
    <property type="match status" value="1"/>
</dbReference>
<sequence>MAQGFKPVENKFSAKCLKQTQLGEFIENRVNDFLRKKDCNTVRVHIRVVSSSDKFTQVKDLMRKKYFDKDDWSDKIPYRSKTILAFTEINRFDVCFFGFYVQEYGTNSSFLNSRCVYLSYLDSVNFFSPKKYRTDVYHEILLGYMNYVKLMGFVKVYIWACPPLKDSDYIFHRHPNNQKVPTQKRLQTWYNRLFKKGSNELIVTSFKNIFDQAKEDNFKSATELPYFEGDFWPNVIEESIKEIEMEQQNQMQAKLQLDEYVSNSDVSLCPSLFEKENATFMETTMFKSLVNNWHFQQWEQELTAKLYAAMEKHKDVYFVVCLNNAGSANLPPISDPDDIINCDLMDGRDAFLMMAREKHYEFSSLRRAIFSTMALLYELHNGTNKCLRKDGYSCNNCQRCITEPRYHCLECDDFDLCSNCFTTVGHNHRVEKYKCNINVGKL</sequence>
<dbReference type="GO" id="GO:0031490">
    <property type="term" value="F:chromatin DNA binding"/>
    <property type="evidence" value="ECO:0007669"/>
    <property type="project" value="TreeGrafter"/>
</dbReference>
<evidence type="ECO:0000256" key="4">
    <source>
        <dbReference type="ARBA" id="ARBA00022723"/>
    </source>
</evidence>
<dbReference type="GO" id="GO:0045944">
    <property type="term" value="P:positive regulation of transcription by RNA polymerase II"/>
    <property type="evidence" value="ECO:0007669"/>
    <property type="project" value="TreeGrafter"/>
</dbReference>
<dbReference type="STRING" id="299467.A0A443SM56"/>
<evidence type="ECO:0000256" key="1">
    <source>
        <dbReference type="ARBA" id="ARBA00004123"/>
    </source>
</evidence>
<evidence type="ECO:0000256" key="8">
    <source>
        <dbReference type="ARBA" id="ARBA00023015"/>
    </source>
</evidence>
<dbReference type="SMART" id="SM01250">
    <property type="entry name" value="KAT11"/>
    <property type="match status" value="1"/>
</dbReference>
<dbReference type="PROSITE" id="PS01357">
    <property type="entry name" value="ZF_ZZ_1"/>
    <property type="match status" value="1"/>
</dbReference>
<feature type="domain" description="CBP/p300-type HAT" evidence="14">
    <location>
        <begin position="11"/>
        <end position="384"/>
    </location>
</feature>
<dbReference type="SUPFAM" id="SSF57850">
    <property type="entry name" value="RING/U-box"/>
    <property type="match status" value="1"/>
</dbReference>
<dbReference type="PANTHER" id="PTHR13808">
    <property type="entry name" value="CBP/P300-RELATED"/>
    <property type="match status" value="1"/>
</dbReference>
<evidence type="ECO:0000313" key="15">
    <source>
        <dbReference type="EMBL" id="RWS28607.1"/>
    </source>
</evidence>
<dbReference type="GO" id="GO:0008270">
    <property type="term" value="F:zinc ion binding"/>
    <property type="evidence" value="ECO:0007669"/>
    <property type="project" value="UniProtKB-KW"/>
</dbReference>
<dbReference type="InterPro" id="IPR031162">
    <property type="entry name" value="CBP_P300_HAT"/>
</dbReference>
<reference evidence="15 16" key="1">
    <citation type="journal article" date="2018" name="Gigascience">
        <title>Genomes of trombidid mites reveal novel predicted allergens and laterally-transferred genes associated with secondary metabolism.</title>
        <authorList>
            <person name="Dong X."/>
            <person name="Chaisiri K."/>
            <person name="Xia D."/>
            <person name="Armstrong S.D."/>
            <person name="Fang Y."/>
            <person name="Donnelly M.J."/>
            <person name="Kadowaki T."/>
            <person name="McGarry J.W."/>
            <person name="Darby A.C."/>
            <person name="Makepeace B.L."/>
        </authorList>
    </citation>
    <scope>NUCLEOTIDE SEQUENCE [LARGE SCALE GENOMIC DNA]</scope>
    <source>
        <strain evidence="15">UoL-UT</strain>
    </source>
</reference>
<feature type="domain" description="ZZ-type" evidence="13">
    <location>
        <begin position="389"/>
        <end position="438"/>
    </location>
</feature>
<comment type="catalytic activity">
    <reaction evidence="11">
        <text>L-lysyl-[protein] + acetyl-CoA = N(6)-acetyl-L-lysyl-[protein] + CoA + H(+)</text>
        <dbReference type="Rhea" id="RHEA:45948"/>
        <dbReference type="Rhea" id="RHEA-COMP:9752"/>
        <dbReference type="Rhea" id="RHEA-COMP:10731"/>
        <dbReference type="ChEBI" id="CHEBI:15378"/>
        <dbReference type="ChEBI" id="CHEBI:29969"/>
        <dbReference type="ChEBI" id="CHEBI:57287"/>
        <dbReference type="ChEBI" id="CHEBI:57288"/>
        <dbReference type="ChEBI" id="CHEBI:61930"/>
        <dbReference type="EC" id="2.3.1.48"/>
    </reaction>
</comment>
<organism evidence="15 16">
    <name type="scientific">Leptotrombidium deliense</name>
    <dbReference type="NCBI Taxonomy" id="299467"/>
    <lineage>
        <taxon>Eukaryota</taxon>
        <taxon>Metazoa</taxon>
        <taxon>Ecdysozoa</taxon>
        <taxon>Arthropoda</taxon>
        <taxon>Chelicerata</taxon>
        <taxon>Arachnida</taxon>
        <taxon>Acari</taxon>
        <taxon>Acariformes</taxon>
        <taxon>Trombidiformes</taxon>
        <taxon>Prostigmata</taxon>
        <taxon>Anystina</taxon>
        <taxon>Parasitengona</taxon>
        <taxon>Trombiculoidea</taxon>
        <taxon>Trombiculidae</taxon>
        <taxon>Leptotrombidium</taxon>
    </lineage>
</organism>
<dbReference type="OrthoDB" id="899at2759"/>
<evidence type="ECO:0000256" key="5">
    <source>
        <dbReference type="ARBA" id="ARBA00022771"/>
    </source>
</evidence>
<comment type="subcellular location">
    <subcellularLocation>
        <location evidence="1">Nucleus</location>
    </subcellularLocation>
</comment>
<evidence type="ECO:0000256" key="2">
    <source>
        <dbReference type="ARBA" id="ARBA00013184"/>
    </source>
</evidence>
<dbReference type="Pfam" id="PF08214">
    <property type="entry name" value="HAT_KAT11"/>
    <property type="match status" value="1"/>
</dbReference>
<dbReference type="GO" id="GO:0005667">
    <property type="term" value="C:transcription regulator complex"/>
    <property type="evidence" value="ECO:0007669"/>
    <property type="project" value="TreeGrafter"/>
</dbReference>
<keyword evidence="9" id="KW-0804">Transcription</keyword>
<evidence type="ECO:0000256" key="11">
    <source>
        <dbReference type="ARBA" id="ARBA00048017"/>
    </source>
</evidence>
<dbReference type="PROSITE" id="PS51727">
    <property type="entry name" value="CBP_P300_HAT"/>
    <property type="match status" value="1"/>
</dbReference>
<accession>A0A443SM56</accession>
<comment type="caution">
    <text evidence="15">The sequence shown here is derived from an EMBL/GenBank/DDBJ whole genome shotgun (WGS) entry which is preliminary data.</text>
</comment>
<keyword evidence="16" id="KW-1185">Reference proteome</keyword>
<dbReference type="Proteomes" id="UP000288716">
    <property type="component" value="Unassembled WGS sequence"/>
</dbReference>
<evidence type="ECO:0000256" key="7">
    <source>
        <dbReference type="ARBA" id="ARBA00022853"/>
    </source>
</evidence>
<evidence type="ECO:0000313" key="16">
    <source>
        <dbReference type="Proteomes" id="UP000288716"/>
    </source>
</evidence>
<keyword evidence="5 12" id="KW-0863">Zinc-finger</keyword>
<gene>
    <name evidence="15" type="ORF">B4U80_04690</name>
</gene>
<proteinExistence type="predicted"/>
<evidence type="ECO:0000259" key="14">
    <source>
        <dbReference type="PROSITE" id="PS51727"/>
    </source>
</evidence>
<evidence type="ECO:0000256" key="10">
    <source>
        <dbReference type="ARBA" id="ARBA00023242"/>
    </source>
</evidence>
<protein>
    <recommendedName>
        <fullName evidence="2">histone acetyltransferase</fullName>
        <ecNumber evidence="2">2.3.1.48</ecNumber>
    </recommendedName>
</protein>
<dbReference type="GO" id="GO:0003713">
    <property type="term" value="F:transcription coactivator activity"/>
    <property type="evidence" value="ECO:0007669"/>
    <property type="project" value="TreeGrafter"/>
</dbReference>
<dbReference type="EC" id="2.3.1.48" evidence="2"/>
<dbReference type="Pfam" id="PF00569">
    <property type="entry name" value="ZZ"/>
    <property type="match status" value="1"/>
</dbReference>
<keyword evidence="4" id="KW-0479">Metal-binding</keyword>
<evidence type="ECO:0000256" key="6">
    <source>
        <dbReference type="ARBA" id="ARBA00022833"/>
    </source>
</evidence>
<dbReference type="InterPro" id="IPR013178">
    <property type="entry name" value="Histone_AcTrfase_Rtt109/CBP"/>
</dbReference>
<dbReference type="GO" id="GO:0000123">
    <property type="term" value="C:histone acetyltransferase complex"/>
    <property type="evidence" value="ECO:0007669"/>
    <property type="project" value="TreeGrafter"/>
</dbReference>
<name>A0A443SM56_9ACAR</name>